<dbReference type="AlphaFoldDB" id="A0A401IQE7"/>
<dbReference type="SMART" id="SM00866">
    <property type="entry name" value="UTRA"/>
    <property type="match status" value="1"/>
</dbReference>
<dbReference type="PANTHER" id="PTHR44846:SF12">
    <property type="entry name" value="HTH-TYPE TRANSCRIPTIONAL REGULATOR TRER"/>
    <property type="match status" value="1"/>
</dbReference>
<evidence type="ECO:0000256" key="1">
    <source>
        <dbReference type="ARBA" id="ARBA00023015"/>
    </source>
</evidence>
<sequence>MQAIQSKQVIIARDILTKIKYGQYRPGSYLPSENQLTELYGTSRETIRKALNELNTMGMIQKIKGKGSIVLDLQRYTFPISGITSFKELNRSQEMHATTRILHNKQGTVPEYFVNRGVSRKQKVIYLERLREVDGQAVVVDKDYLLTPPLNEIPTAAAKDSLYSYLEDQLGYEISYATKEITVEKPDEGLAHQLQLAANEMVVVVRSMTYLADTTLIQLTESYHRPDKFKFVDFARRKKI</sequence>
<reference evidence="6 7" key="1">
    <citation type="journal article" date="2019" name="Int. J. Syst. Evol. Microbiol.">
        <title>Lactobacillus salitolerans sp. nov., a novel lactic acid bacterium isolated from spent mushroom substrates.</title>
        <authorList>
            <person name="Tohno M."/>
            <person name="Tanizawa Y."/>
            <person name="Kojima Y."/>
            <person name="Sakamoto M."/>
            <person name="Nakamura Y."/>
            <person name="Ohkuma M."/>
            <person name="Kobayashi H."/>
        </authorList>
    </citation>
    <scope>NUCLEOTIDE SEQUENCE [LARGE SCALE GENOMIC DNA]</scope>
    <source>
        <strain evidence="6 7">YK43</strain>
    </source>
</reference>
<evidence type="ECO:0000313" key="7">
    <source>
        <dbReference type="Proteomes" id="UP000286848"/>
    </source>
</evidence>
<evidence type="ECO:0000313" key="6">
    <source>
        <dbReference type="EMBL" id="GBG93724.1"/>
    </source>
</evidence>
<evidence type="ECO:0000256" key="4">
    <source>
        <dbReference type="NCBIfam" id="TIGR02404"/>
    </source>
</evidence>
<feature type="domain" description="HTH gntR-type" evidence="5">
    <location>
        <begin position="5"/>
        <end position="73"/>
    </location>
</feature>
<dbReference type="InterPro" id="IPR028978">
    <property type="entry name" value="Chorismate_lyase_/UTRA_dom_sf"/>
</dbReference>
<dbReference type="SUPFAM" id="SSF46785">
    <property type="entry name" value="Winged helix' DNA-binding domain"/>
    <property type="match status" value="1"/>
</dbReference>
<dbReference type="PRINTS" id="PR00035">
    <property type="entry name" value="HTHGNTR"/>
</dbReference>
<organism evidence="6 7">
    <name type="scientific">Ligilactobacillus salitolerans</name>
    <dbReference type="NCBI Taxonomy" id="1808352"/>
    <lineage>
        <taxon>Bacteria</taxon>
        <taxon>Bacillati</taxon>
        <taxon>Bacillota</taxon>
        <taxon>Bacilli</taxon>
        <taxon>Lactobacillales</taxon>
        <taxon>Lactobacillaceae</taxon>
        <taxon>Ligilactobacillus</taxon>
    </lineage>
</organism>
<comment type="caution">
    <text evidence="6">The sequence shown here is derived from an EMBL/GenBank/DDBJ whole genome shotgun (WGS) entry which is preliminary data.</text>
</comment>
<dbReference type="InterPro" id="IPR036388">
    <property type="entry name" value="WH-like_DNA-bd_sf"/>
</dbReference>
<keyword evidence="2" id="KW-0238">DNA-binding</keyword>
<accession>A0A401IQE7</accession>
<dbReference type="GO" id="GO:0003677">
    <property type="term" value="F:DNA binding"/>
    <property type="evidence" value="ECO:0007669"/>
    <property type="project" value="UniProtKB-UniRule"/>
</dbReference>
<dbReference type="NCBIfam" id="TIGR02404">
    <property type="entry name" value="trehalos_R_Bsub"/>
    <property type="match status" value="1"/>
</dbReference>
<dbReference type="Gene3D" id="3.40.1410.10">
    <property type="entry name" value="Chorismate lyase-like"/>
    <property type="match status" value="1"/>
</dbReference>
<dbReference type="InterPro" id="IPR000524">
    <property type="entry name" value="Tscrpt_reg_HTH_GntR"/>
</dbReference>
<gene>
    <name evidence="6" type="primary">gntR</name>
    <name evidence="6" type="ORF">LFYK43_01830</name>
</gene>
<dbReference type="Pfam" id="PF07702">
    <property type="entry name" value="UTRA"/>
    <property type="match status" value="1"/>
</dbReference>
<dbReference type="InterPro" id="IPR011663">
    <property type="entry name" value="UTRA"/>
</dbReference>
<keyword evidence="1" id="KW-0805">Transcription regulation</keyword>
<dbReference type="PROSITE" id="PS50949">
    <property type="entry name" value="HTH_GNTR"/>
    <property type="match status" value="1"/>
</dbReference>
<dbReference type="GO" id="GO:0045892">
    <property type="term" value="P:negative regulation of DNA-templated transcription"/>
    <property type="evidence" value="ECO:0007669"/>
    <property type="project" value="TreeGrafter"/>
</dbReference>
<dbReference type="Proteomes" id="UP000286848">
    <property type="component" value="Unassembled WGS sequence"/>
</dbReference>
<keyword evidence="3" id="KW-0804">Transcription</keyword>
<evidence type="ECO:0000256" key="2">
    <source>
        <dbReference type="ARBA" id="ARBA00023125"/>
    </source>
</evidence>
<proteinExistence type="predicted"/>
<dbReference type="EMBL" id="BFFP01000002">
    <property type="protein sequence ID" value="GBG93724.1"/>
    <property type="molecule type" value="Genomic_DNA"/>
</dbReference>
<dbReference type="SUPFAM" id="SSF64288">
    <property type="entry name" value="Chorismate lyase-like"/>
    <property type="match status" value="1"/>
</dbReference>
<protein>
    <recommendedName>
        <fullName evidence="4">Trehalose operon repressor</fullName>
    </recommendedName>
</protein>
<dbReference type="SMART" id="SM00345">
    <property type="entry name" value="HTH_GNTR"/>
    <property type="match status" value="1"/>
</dbReference>
<dbReference type="InterPro" id="IPR012770">
    <property type="entry name" value="TreR"/>
</dbReference>
<evidence type="ECO:0000256" key="3">
    <source>
        <dbReference type="ARBA" id="ARBA00023163"/>
    </source>
</evidence>
<dbReference type="InterPro" id="IPR050679">
    <property type="entry name" value="Bact_HTH_transcr_reg"/>
</dbReference>
<dbReference type="OrthoDB" id="9816541at2"/>
<name>A0A401IQE7_9LACO</name>
<dbReference type="PANTHER" id="PTHR44846">
    <property type="entry name" value="MANNOSYL-D-GLYCERATE TRANSPORT/METABOLISM SYSTEM REPRESSOR MNGR-RELATED"/>
    <property type="match status" value="1"/>
</dbReference>
<dbReference type="InterPro" id="IPR036390">
    <property type="entry name" value="WH_DNA-bd_sf"/>
</dbReference>
<dbReference type="GO" id="GO:0003700">
    <property type="term" value="F:DNA-binding transcription factor activity"/>
    <property type="evidence" value="ECO:0007669"/>
    <property type="project" value="UniProtKB-UniRule"/>
</dbReference>
<dbReference type="Gene3D" id="1.10.10.10">
    <property type="entry name" value="Winged helix-like DNA-binding domain superfamily/Winged helix DNA-binding domain"/>
    <property type="match status" value="1"/>
</dbReference>
<dbReference type="Pfam" id="PF00392">
    <property type="entry name" value="GntR"/>
    <property type="match status" value="1"/>
</dbReference>
<evidence type="ECO:0000259" key="5">
    <source>
        <dbReference type="PROSITE" id="PS50949"/>
    </source>
</evidence>
<keyword evidence="7" id="KW-1185">Reference proteome</keyword>
<dbReference type="CDD" id="cd07377">
    <property type="entry name" value="WHTH_GntR"/>
    <property type="match status" value="1"/>
</dbReference>